<sequence>MPDKKPTSVYLLNTALTQDEKTMLVNAEFNRLLNHFDSKADRAKTNFHFYKYSSIVLAAFTTIVSSLQVIYPTNFPQWILPVVSAAATVAVAFLGASSAQRIWINSRTTGQQLQAEKFLFNQQAGRYYNISAEESLRIFSERMIQIWNEGHGKWEQTVNEG</sequence>
<reference evidence="2" key="1">
    <citation type="submission" date="2019-10" db="EMBL/GenBank/DDBJ databases">
        <title>Draft genome sequence of Panacibacter sp. KCS-6.</title>
        <authorList>
            <person name="Yim K.J."/>
        </authorList>
    </citation>
    <scope>NUCLEOTIDE SEQUENCE</scope>
    <source>
        <strain evidence="2">KCS-6</strain>
    </source>
</reference>
<dbReference type="RefSeq" id="WP_171609584.1">
    <property type="nucleotide sequence ID" value="NZ_WHPF01000017.1"/>
</dbReference>
<organism evidence="2 3">
    <name type="scientific">Limnovirga soli</name>
    <dbReference type="NCBI Taxonomy" id="2656915"/>
    <lineage>
        <taxon>Bacteria</taxon>
        <taxon>Pseudomonadati</taxon>
        <taxon>Bacteroidota</taxon>
        <taxon>Chitinophagia</taxon>
        <taxon>Chitinophagales</taxon>
        <taxon>Chitinophagaceae</taxon>
        <taxon>Limnovirga</taxon>
    </lineage>
</organism>
<keyword evidence="1" id="KW-0472">Membrane</keyword>
<dbReference type="AlphaFoldDB" id="A0A8J8JV19"/>
<evidence type="ECO:0000313" key="3">
    <source>
        <dbReference type="Proteomes" id="UP000598971"/>
    </source>
</evidence>
<feature type="transmembrane region" description="Helical" evidence="1">
    <location>
        <begin position="49"/>
        <end position="71"/>
    </location>
</feature>
<accession>A0A8J8JV19</accession>
<keyword evidence="1" id="KW-1133">Transmembrane helix</keyword>
<name>A0A8J8JV19_9BACT</name>
<dbReference type="InterPro" id="IPR025325">
    <property type="entry name" value="DUF4231"/>
</dbReference>
<gene>
    <name evidence="2" type="ORF">GD597_19340</name>
</gene>
<protein>
    <submittedName>
        <fullName evidence="2">DUF4231 domain-containing protein</fullName>
    </submittedName>
</protein>
<dbReference type="Pfam" id="PF14015">
    <property type="entry name" value="DUF4231"/>
    <property type="match status" value="1"/>
</dbReference>
<keyword evidence="3" id="KW-1185">Reference proteome</keyword>
<comment type="caution">
    <text evidence="2">The sequence shown here is derived from an EMBL/GenBank/DDBJ whole genome shotgun (WGS) entry which is preliminary data.</text>
</comment>
<dbReference type="NCBIfam" id="NF033634">
    <property type="entry name" value="SLATT_1"/>
    <property type="match status" value="1"/>
</dbReference>
<evidence type="ECO:0000256" key="1">
    <source>
        <dbReference type="SAM" id="Phobius"/>
    </source>
</evidence>
<dbReference type="Proteomes" id="UP000598971">
    <property type="component" value="Unassembled WGS sequence"/>
</dbReference>
<evidence type="ECO:0000313" key="2">
    <source>
        <dbReference type="EMBL" id="NNV57633.1"/>
    </source>
</evidence>
<dbReference type="EMBL" id="WHPF01000017">
    <property type="protein sequence ID" value="NNV57633.1"/>
    <property type="molecule type" value="Genomic_DNA"/>
</dbReference>
<keyword evidence="1" id="KW-0812">Transmembrane</keyword>
<proteinExistence type="predicted"/>
<feature type="transmembrane region" description="Helical" evidence="1">
    <location>
        <begin position="77"/>
        <end position="97"/>
    </location>
</feature>